<dbReference type="Pfam" id="PF12796">
    <property type="entry name" value="Ank_2"/>
    <property type="match status" value="2"/>
</dbReference>
<evidence type="ECO:0008006" key="8">
    <source>
        <dbReference type="Google" id="ProtNLM"/>
    </source>
</evidence>
<dbReference type="PROSITE" id="PS50297">
    <property type="entry name" value="ANK_REP_REGION"/>
    <property type="match status" value="2"/>
</dbReference>
<feature type="transmembrane region" description="Helical" evidence="5">
    <location>
        <begin position="486"/>
        <end position="505"/>
    </location>
</feature>
<evidence type="ECO:0000313" key="6">
    <source>
        <dbReference type="EMBL" id="CAK9221122.1"/>
    </source>
</evidence>
<dbReference type="SMART" id="SM00248">
    <property type="entry name" value="ANK"/>
    <property type="match status" value="6"/>
</dbReference>
<dbReference type="InterPro" id="IPR002110">
    <property type="entry name" value="Ankyrin_rpt"/>
</dbReference>
<dbReference type="SUPFAM" id="SSF48403">
    <property type="entry name" value="Ankyrin repeat"/>
    <property type="match status" value="1"/>
</dbReference>
<evidence type="ECO:0000256" key="3">
    <source>
        <dbReference type="PROSITE-ProRule" id="PRU00023"/>
    </source>
</evidence>
<evidence type="ECO:0000256" key="1">
    <source>
        <dbReference type="ARBA" id="ARBA00022737"/>
    </source>
</evidence>
<name>A0ABP0UHF0_9BRYO</name>
<dbReference type="Proteomes" id="UP001497512">
    <property type="component" value="Chromosome 3"/>
</dbReference>
<dbReference type="PRINTS" id="PR01415">
    <property type="entry name" value="ANKYRIN"/>
</dbReference>
<dbReference type="PANTHER" id="PTHR24193:SF121">
    <property type="entry name" value="ADA2A-CONTAINING COMPLEX COMPONENT 3, ISOFORM D"/>
    <property type="match status" value="1"/>
</dbReference>
<keyword evidence="5" id="KW-0812">Transmembrane</keyword>
<dbReference type="InterPro" id="IPR050663">
    <property type="entry name" value="Ankyrin-SOCS_Box"/>
</dbReference>
<dbReference type="Gene3D" id="1.25.40.20">
    <property type="entry name" value="Ankyrin repeat-containing domain"/>
    <property type="match status" value="2"/>
</dbReference>
<feature type="transmembrane region" description="Helical" evidence="5">
    <location>
        <begin position="549"/>
        <end position="576"/>
    </location>
</feature>
<sequence>MTNQTNGKELLIASKKREDLGDLTDDHHVIKLMEVIKHGNLDDFENNWSGVNLNRQVALWKVTFPAGAGKAADQAPPNIAEDDLHELERKLLDHLVELYNVDQKKSAPDLNFAGKEKSLAEPAQILRGKIIVEASKNGGEGAKETVGTGEEEQQGEGAKDAVEEEDEELGSLAKLVQKFIVKLTDEASKNGSEAAKEAVEKGEEEQQDEGAKDAVEELGVEIMWKASPHIYPGRTALHVAVAWGNLEIVERICRVGKVNFDIQDKFGYTPLHLACASTHDRRDEVIKALLDGIYSSQEINANVVAKKRGYYFTPLHFAVKARFKTAVSKLLDWNPTKGPYYGQSLDVDARSLGGSTALHLAVKERQKGKKSNKKEKKSNEKEGFESIIRLLIRFINKHNPEAINRSDNLKNTPLHTSVGAKDYKVVEILLEEGDDIDPELLDKKGRTALEVAIHKSDYAMVQTVQNYLERAGIFGNKQAYADSANAILVGAALLATLTFTAWVQIQANDSILFWVSSSFSFYFAIATFLSAAGAAIPSRGSTLGHVRRAVHASALCLAISLACAVAAFATAGFILLPPASEYRRMVTATTVIGGTICFFFLVDFVGKIAKASSAFFLWTDYFRKKTIYKPLADQVKKWLPAEVPKFVKDVKRWYNDNVTEGKKQNE</sequence>
<feature type="repeat" description="ANK" evidence="3">
    <location>
        <begin position="409"/>
        <end position="437"/>
    </location>
</feature>
<keyword evidence="5" id="KW-0472">Membrane</keyword>
<dbReference type="PROSITE" id="PS50088">
    <property type="entry name" value="ANK_REPEAT"/>
    <property type="match status" value="2"/>
</dbReference>
<evidence type="ECO:0000256" key="2">
    <source>
        <dbReference type="ARBA" id="ARBA00023043"/>
    </source>
</evidence>
<keyword evidence="1" id="KW-0677">Repeat</keyword>
<evidence type="ECO:0000313" key="7">
    <source>
        <dbReference type="Proteomes" id="UP001497512"/>
    </source>
</evidence>
<feature type="compositionally biased region" description="Basic and acidic residues" evidence="4">
    <location>
        <begin position="192"/>
        <end position="201"/>
    </location>
</feature>
<dbReference type="EMBL" id="OZ019895">
    <property type="protein sequence ID" value="CAK9221122.1"/>
    <property type="molecule type" value="Genomic_DNA"/>
</dbReference>
<protein>
    <recommendedName>
        <fullName evidence="8">PGG domain-containing protein</fullName>
    </recommendedName>
</protein>
<feature type="transmembrane region" description="Helical" evidence="5">
    <location>
        <begin position="511"/>
        <end position="537"/>
    </location>
</feature>
<feature type="transmembrane region" description="Helical" evidence="5">
    <location>
        <begin position="582"/>
        <end position="602"/>
    </location>
</feature>
<gene>
    <name evidence="6" type="ORF">CSSPTR1EN2_LOCUS15798</name>
</gene>
<dbReference type="InterPro" id="IPR036770">
    <property type="entry name" value="Ankyrin_rpt-contain_sf"/>
</dbReference>
<keyword evidence="5" id="KW-1133">Transmembrane helix</keyword>
<evidence type="ECO:0000256" key="5">
    <source>
        <dbReference type="SAM" id="Phobius"/>
    </source>
</evidence>
<feature type="region of interest" description="Disordered" evidence="4">
    <location>
        <begin position="139"/>
        <end position="162"/>
    </location>
</feature>
<organism evidence="6 7">
    <name type="scientific">Sphagnum troendelagicum</name>
    <dbReference type="NCBI Taxonomy" id="128251"/>
    <lineage>
        <taxon>Eukaryota</taxon>
        <taxon>Viridiplantae</taxon>
        <taxon>Streptophyta</taxon>
        <taxon>Embryophyta</taxon>
        <taxon>Bryophyta</taxon>
        <taxon>Sphagnophytina</taxon>
        <taxon>Sphagnopsida</taxon>
        <taxon>Sphagnales</taxon>
        <taxon>Sphagnaceae</taxon>
        <taxon>Sphagnum</taxon>
    </lineage>
</organism>
<accession>A0ABP0UHF0</accession>
<proteinExistence type="predicted"/>
<reference evidence="6" key="1">
    <citation type="submission" date="2024-02" db="EMBL/GenBank/DDBJ databases">
        <authorList>
            <consortium name="ELIXIR-Norway"/>
            <consortium name="Elixir Norway"/>
        </authorList>
    </citation>
    <scope>NUCLEOTIDE SEQUENCE</scope>
</reference>
<keyword evidence="7" id="KW-1185">Reference proteome</keyword>
<keyword evidence="2 3" id="KW-0040">ANK repeat</keyword>
<feature type="repeat" description="ANK" evidence="3">
    <location>
        <begin position="232"/>
        <end position="256"/>
    </location>
</feature>
<feature type="region of interest" description="Disordered" evidence="4">
    <location>
        <begin position="192"/>
        <end position="212"/>
    </location>
</feature>
<dbReference type="PANTHER" id="PTHR24193">
    <property type="entry name" value="ANKYRIN REPEAT PROTEIN"/>
    <property type="match status" value="1"/>
</dbReference>
<evidence type="ECO:0000256" key="4">
    <source>
        <dbReference type="SAM" id="MobiDB-lite"/>
    </source>
</evidence>